<dbReference type="Pfam" id="PF05639">
    <property type="entry name" value="Pup"/>
    <property type="match status" value="1"/>
</dbReference>
<dbReference type="RefSeq" id="WP_075361369.1">
    <property type="nucleotide sequence ID" value="NZ_MPDM01000003.1"/>
</dbReference>
<dbReference type="Proteomes" id="UP000186465">
    <property type="component" value="Unassembled WGS sequence"/>
</dbReference>
<evidence type="ECO:0000313" key="6">
    <source>
        <dbReference type="Proteomes" id="UP000186465"/>
    </source>
</evidence>
<dbReference type="InterPro" id="IPR008515">
    <property type="entry name" value="Ubiquitin-like_Pup"/>
</dbReference>
<dbReference type="GO" id="GO:0070490">
    <property type="term" value="P:protein pupylation"/>
    <property type="evidence" value="ECO:0007669"/>
    <property type="project" value="InterPro"/>
</dbReference>
<proteinExistence type="inferred from homology"/>
<evidence type="ECO:0000313" key="5">
    <source>
        <dbReference type="EMBL" id="OKL50042.1"/>
    </source>
</evidence>
<accession>A0A1Q5PRH5</accession>
<evidence type="ECO:0000256" key="4">
    <source>
        <dbReference type="ARBA" id="ARBA00032321"/>
    </source>
</evidence>
<dbReference type="STRING" id="156892.BM477_03915"/>
<dbReference type="GO" id="GO:0010498">
    <property type="term" value="P:proteasomal protein catabolic process"/>
    <property type="evidence" value="ECO:0007669"/>
    <property type="project" value="InterPro"/>
</dbReference>
<comment type="pathway">
    <text evidence="1">Protein degradation; proteasomal Pup-dependent pathway.</text>
</comment>
<name>A0A1Q5PRH5_9ACTO</name>
<dbReference type="GO" id="GO:0031386">
    <property type="term" value="F:protein tag activity"/>
    <property type="evidence" value="ECO:0007669"/>
    <property type="project" value="InterPro"/>
</dbReference>
<evidence type="ECO:0000256" key="1">
    <source>
        <dbReference type="ARBA" id="ARBA00004707"/>
    </source>
</evidence>
<evidence type="ECO:0000256" key="2">
    <source>
        <dbReference type="ARBA" id="ARBA00010616"/>
    </source>
</evidence>
<keyword evidence="6" id="KW-1185">Reference proteome</keyword>
<dbReference type="AlphaFoldDB" id="A0A1Q5PRH5"/>
<evidence type="ECO:0000256" key="3">
    <source>
        <dbReference type="ARBA" id="ARBA00016748"/>
    </source>
</evidence>
<comment type="caution">
    <text evidence="5">The sequence shown here is derived from an EMBL/GenBank/DDBJ whole genome shotgun (WGS) entry which is preliminary data.</text>
</comment>
<sequence length="62" mass="6828">MPKQIKIERQAQIEEETAITPAWTGTQNTQDLDLDAVLDDIDSVLTEDAQALARGYVQQGGQ</sequence>
<comment type="similarity">
    <text evidence="2">Belongs to the prokaryotic ubiquitin-like protein family.</text>
</comment>
<dbReference type="NCBIfam" id="TIGR03687">
    <property type="entry name" value="pupylate_cterm"/>
    <property type="match status" value="1"/>
</dbReference>
<dbReference type="EMBL" id="MPDM01000003">
    <property type="protein sequence ID" value="OKL50042.1"/>
    <property type="molecule type" value="Genomic_DNA"/>
</dbReference>
<dbReference type="UniPathway" id="UPA00997"/>
<dbReference type="GO" id="GO:0019941">
    <property type="term" value="P:modification-dependent protein catabolic process"/>
    <property type="evidence" value="ECO:0007669"/>
    <property type="project" value="InterPro"/>
</dbReference>
<dbReference type="GO" id="GO:0070628">
    <property type="term" value="F:proteasome binding"/>
    <property type="evidence" value="ECO:0007669"/>
    <property type="project" value="InterPro"/>
</dbReference>
<gene>
    <name evidence="5" type="ORF">BM477_03915</name>
</gene>
<organism evidence="5 6">
    <name type="scientific">Boudabousia marimammalium</name>
    <dbReference type="NCBI Taxonomy" id="156892"/>
    <lineage>
        <taxon>Bacteria</taxon>
        <taxon>Bacillati</taxon>
        <taxon>Actinomycetota</taxon>
        <taxon>Actinomycetes</taxon>
        <taxon>Actinomycetales</taxon>
        <taxon>Actinomycetaceae</taxon>
        <taxon>Boudabousia</taxon>
    </lineage>
</organism>
<reference evidence="6" key="1">
    <citation type="submission" date="2016-11" db="EMBL/GenBank/DDBJ databases">
        <title>Actinomyces gypaetusis sp. nov. isolated from Gypaetus barbatus in Qinghai Tibet Plateau China.</title>
        <authorList>
            <person name="Meng X."/>
        </authorList>
    </citation>
    <scope>NUCLEOTIDE SEQUENCE [LARGE SCALE GENOMIC DNA]</scope>
    <source>
        <strain evidence="6">DSM 15383</strain>
    </source>
</reference>
<protein>
    <recommendedName>
        <fullName evidence="3">Prokaryotic ubiquitin-like protein Pup</fullName>
    </recommendedName>
    <alternativeName>
        <fullName evidence="4">Bacterial ubiquitin-like modifier</fullName>
    </alternativeName>
</protein>